<comment type="caution">
    <text evidence="2">The sequence shown here is derived from an EMBL/GenBank/DDBJ whole genome shotgun (WGS) entry which is preliminary data.</text>
</comment>
<gene>
    <name evidence="2" type="ORF">Sxan_28770</name>
</gene>
<evidence type="ECO:0000313" key="2">
    <source>
        <dbReference type="EMBL" id="GHI85513.1"/>
    </source>
</evidence>
<keyword evidence="3" id="KW-1185">Reference proteome</keyword>
<protein>
    <submittedName>
        <fullName evidence="2">Uncharacterized protein</fullName>
    </submittedName>
</protein>
<reference evidence="2" key="1">
    <citation type="submission" date="2020-09" db="EMBL/GenBank/DDBJ databases">
        <title>Whole genome shotgun sequence of Streptomyces xanthophaeus NBRC 12829.</title>
        <authorList>
            <person name="Komaki H."/>
            <person name="Tamura T."/>
        </authorList>
    </citation>
    <scope>NUCLEOTIDE SEQUENCE</scope>
    <source>
        <strain evidence="2">NBRC 12829</strain>
    </source>
</reference>
<proteinExistence type="predicted"/>
<evidence type="ECO:0000313" key="3">
    <source>
        <dbReference type="Proteomes" id="UP000600026"/>
    </source>
</evidence>
<feature type="region of interest" description="Disordered" evidence="1">
    <location>
        <begin position="1"/>
        <end position="30"/>
    </location>
</feature>
<evidence type="ECO:0000256" key="1">
    <source>
        <dbReference type="SAM" id="MobiDB-lite"/>
    </source>
</evidence>
<name>A0A919GV80_9ACTN</name>
<accession>A0A919GV80</accession>
<dbReference type="RefSeq" id="WP_031140311.1">
    <property type="nucleotide sequence ID" value="NZ_BNEE01000006.1"/>
</dbReference>
<organism evidence="2 3">
    <name type="scientific">Streptomyces xanthophaeus</name>
    <dbReference type="NCBI Taxonomy" id="67385"/>
    <lineage>
        <taxon>Bacteria</taxon>
        <taxon>Bacillati</taxon>
        <taxon>Actinomycetota</taxon>
        <taxon>Actinomycetes</taxon>
        <taxon>Kitasatosporales</taxon>
        <taxon>Streptomycetaceae</taxon>
        <taxon>Streptomyces</taxon>
    </lineage>
</organism>
<dbReference type="EMBL" id="BNEE01000006">
    <property type="protein sequence ID" value="GHI85513.1"/>
    <property type="molecule type" value="Genomic_DNA"/>
</dbReference>
<dbReference type="Proteomes" id="UP000600026">
    <property type="component" value="Unassembled WGS sequence"/>
</dbReference>
<dbReference type="AlphaFoldDB" id="A0A919GV80"/>
<feature type="compositionally biased region" description="Basic and acidic residues" evidence="1">
    <location>
        <begin position="1"/>
        <end position="13"/>
    </location>
</feature>
<sequence>MDGEAREALGVEEREAEADGEWPDPLAESVGEGTGAIVLATEADGRISESMTSLPEESGVNNAMAIPPTAITAAAASRGAAGRL</sequence>